<keyword evidence="4" id="KW-0804">Transcription</keyword>
<dbReference type="SUPFAM" id="SSF52172">
    <property type="entry name" value="CheY-like"/>
    <property type="match status" value="1"/>
</dbReference>
<evidence type="ECO:0000313" key="9">
    <source>
        <dbReference type="Proteomes" id="UP001551675"/>
    </source>
</evidence>
<evidence type="ECO:0000256" key="2">
    <source>
        <dbReference type="ARBA" id="ARBA00023015"/>
    </source>
</evidence>
<proteinExistence type="predicted"/>
<dbReference type="InterPro" id="IPR011006">
    <property type="entry name" value="CheY-like_superfamily"/>
</dbReference>
<evidence type="ECO:0000256" key="5">
    <source>
        <dbReference type="PROSITE-ProRule" id="PRU00169"/>
    </source>
</evidence>
<organism evidence="8 9">
    <name type="scientific">Microtetraspora glauca</name>
    <dbReference type="NCBI Taxonomy" id="1996"/>
    <lineage>
        <taxon>Bacteria</taxon>
        <taxon>Bacillati</taxon>
        <taxon>Actinomycetota</taxon>
        <taxon>Actinomycetes</taxon>
        <taxon>Streptosporangiales</taxon>
        <taxon>Streptosporangiaceae</taxon>
        <taxon>Microtetraspora</taxon>
    </lineage>
</organism>
<dbReference type="InterPro" id="IPR000792">
    <property type="entry name" value="Tscrpt_reg_LuxR_C"/>
</dbReference>
<sequence>MRLILADDSVLLREGLIRLLDEAGHEVVAAVGDSRALLDAVERHRPDVAVIDVRMPPTHTDEGLRAALEIRERRPGVGVLVLSQYVEKTYAATLLAGATEGLGYLLKDRVSEVADFLDSLERVHAGGAAFDPEVVRQLLARTTHADPLSRLSARETEVLEHLAQGLVNAAIAERLHVSSSTVEKHVNAIVEKLDLPRDPDYSRRVLAILRYLDG</sequence>
<evidence type="ECO:0000313" key="8">
    <source>
        <dbReference type="EMBL" id="MEV0972927.1"/>
    </source>
</evidence>
<dbReference type="Proteomes" id="UP001551675">
    <property type="component" value="Unassembled WGS sequence"/>
</dbReference>
<dbReference type="PANTHER" id="PTHR43214">
    <property type="entry name" value="TWO-COMPONENT RESPONSE REGULATOR"/>
    <property type="match status" value="1"/>
</dbReference>
<dbReference type="PRINTS" id="PR00038">
    <property type="entry name" value="HTHLUXR"/>
</dbReference>
<evidence type="ECO:0000259" key="6">
    <source>
        <dbReference type="PROSITE" id="PS50043"/>
    </source>
</evidence>
<feature type="modified residue" description="4-aspartylphosphate" evidence="5">
    <location>
        <position position="52"/>
    </location>
</feature>
<dbReference type="InterPro" id="IPR058245">
    <property type="entry name" value="NreC/VraR/RcsB-like_REC"/>
</dbReference>
<dbReference type="PANTHER" id="PTHR43214:SF24">
    <property type="entry name" value="TRANSCRIPTIONAL REGULATORY PROTEIN NARL-RELATED"/>
    <property type="match status" value="1"/>
</dbReference>
<dbReference type="EMBL" id="JBFALK010000019">
    <property type="protein sequence ID" value="MEV0972927.1"/>
    <property type="molecule type" value="Genomic_DNA"/>
</dbReference>
<dbReference type="PROSITE" id="PS00622">
    <property type="entry name" value="HTH_LUXR_1"/>
    <property type="match status" value="1"/>
</dbReference>
<dbReference type="Gene3D" id="3.40.50.2300">
    <property type="match status" value="1"/>
</dbReference>
<dbReference type="PROSITE" id="PS50110">
    <property type="entry name" value="RESPONSE_REGULATORY"/>
    <property type="match status" value="1"/>
</dbReference>
<dbReference type="RefSeq" id="WP_061261097.1">
    <property type="nucleotide sequence ID" value="NZ_JBFALK010000019.1"/>
</dbReference>
<dbReference type="CDD" id="cd06170">
    <property type="entry name" value="LuxR_C_like"/>
    <property type="match status" value="1"/>
</dbReference>
<evidence type="ECO:0000256" key="1">
    <source>
        <dbReference type="ARBA" id="ARBA00022553"/>
    </source>
</evidence>
<protein>
    <submittedName>
        <fullName evidence="8">Response regulator transcription factor</fullName>
    </submittedName>
</protein>
<dbReference type="PROSITE" id="PS50043">
    <property type="entry name" value="HTH_LUXR_2"/>
    <property type="match status" value="1"/>
</dbReference>
<name>A0ABV3GNM6_MICGL</name>
<evidence type="ECO:0000259" key="7">
    <source>
        <dbReference type="PROSITE" id="PS50110"/>
    </source>
</evidence>
<dbReference type="SMART" id="SM00421">
    <property type="entry name" value="HTH_LUXR"/>
    <property type="match status" value="1"/>
</dbReference>
<dbReference type="SMART" id="SM00448">
    <property type="entry name" value="REC"/>
    <property type="match status" value="1"/>
</dbReference>
<dbReference type="InterPro" id="IPR039420">
    <property type="entry name" value="WalR-like"/>
</dbReference>
<dbReference type="CDD" id="cd17535">
    <property type="entry name" value="REC_NarL-like"/>
    <property type="match status" value="1"/>
</dbReference>
<dbReference type="Pfam" id="PF00072">
    <property type="entry name" value="Response_reg"/>
    <property type="match status" value="1"/>
</dbReference>
<keyword evidence="1 5" id="KW-0597">Phosphoprotein</keyword>
<dbReference type="InterPro" id="IPR001789">
    <property type="entry name" value="Sig_transdc_resp-reg_receiver"/>
</dbReference>
<gene>
    <name evidence="8" type="ORF">AB0I59_30350</name>
</gene>
<comment type="caution">
    <text evidence="8">The sequence shown here is derived from an EMBL/GenBank/DDBJ whole genome shotgun (WGS) entry which is preliminary data.</text>
</comment>
<feature type="domain" description="HTH luxR-type" evidence="6">
    <location>
        <begin position="144"/>
        <end position="209"/>
    </location>
</feature>
<dbReference type="Pfam" id="PF00196">
    <property type="entry name" value="GerE"/>
    <property type="match status" value="1"/>
</dbReference>
<keyword evidence="2" id="KW-0805">Transcription regulation</keyword>
<evidence type="ECO:0000256" key="3">
    <source>
        <dbReference type="ARBA" id="ARBA00023125"/>
    </source>
</evidence>
<keyword evidence="9" id="KW-1185">Reference proteome</keyword>
<accession>A0ABV3GNM6</accession>
<feature type="domain" description="Response regulatory" evidence="7">
    <location>
        <begin position="2"/>
        <end position="122"/>
    </location>
</feature>
<reference evidence="8 9" key="1">
    <citation type="submission" date="2024-06" db="EMBL/GenBank/DDBJ databases">
        <title>The Natural Products Discovery Center: Release of the First 8490 Sequenced Strains for Exploring Actinobacteria Biosynthetic Diversity.</title>
        <authorList>
            <person name="Kalkreuter E."/>
            <person name="Kautsar S.A."/>
            <person name="Yang D."/>
            <person name="Bader C.D."/>
            <person name="Teijaro C.N."/>
            <person name="Fluegel L."/>
            <person name="Davis C.M."/>
            <person name="Simpson J.R."/>
            <person name="Lauterbach L."/>
            <person name="Steele A.D."/>
            <person name="Gui C."/>
            <person name="Meng S."/>
            <person name="Li G."/>
            <person name="Viehrig K."/>
            <person name="Ye F."/>
            <person name="Su P."/>
            <person name="Kiefer A.F."/>
            <person name="Nichols A."/>
            <person name="Cepeda A.J."/>
            <person name="Yan W."/>
            <person name="Fan B."/>
            <person name="Jiang Y."/>
            <person name="Adhikari A."/>
            <person name="Zheng C.-J."/>
            <person name="Schuster L."/>
            <person name="Cowan T.M."/>
            <person name="Smanski M.J."/>
            <person name="Chevrette M.G."/>
            <person name="De Carvalho L.P.S."/>
            <person name="Shen B."/>
        </authorList>
    </citation>
    <scope>NUCLEOTIDE SEQUENCE [LARGE SCALE GENOMIC DNA]</scope>
    <source>
        <strain evidence="8 9">NPDC050100</strain>
    </source>
</reference>
<evidence type="ECO:0000256" key="4">
    <source>
        <dbReference type="ARBA" id="ARBA00023163"/>
    </source>
</evidence>
<keyword evidence="3" id="KW-0238">DNA-binding</keyword>